<reference evidence="1 2" key="1">
    <citation type="journal article" date="2023" name="Plants (Basel)">
        <title>Bridging the Gap: Combining Genomics and Transcriptomics Approaches to Understand Stylosanthes scabra, an Orphan Legume from the Brazilian Caatinga.</title>
        <authorList>
            <person name="Ferreira-Neto J.R.C."/>
            <person name="da Silva M.D."/>
            <person name="Binneck E."/>
            <person name="de Melo N.F."/>
            <person name="da Silva R.H."/>
            <person name="de Melo A.L.T.M."/>
            <person name="Pandolfi V."/>
            <person name="Bustamante F.O."/>
            <person name="Brasileiro-Vidal A.C."/>
            <person name="Benko-Iseppon A.M."/>
        </authorList>
    </citation>
    <scope>NUCLEOTIDE SEQUENCE [LARGE SCALE GENOMIC DNA]</scope>
    <source>
        <tissue evidence="1">Leaves</tissue>
    </source>
</reference>
<organism evidence="1 2">
    <name type="scientific">Stylosanthes scabra</name>
    <dbReference type="NCBI Taxonomy" id="79078"/>
    <lineage>
        <taxon>Eukaryota</taxon>
        <taxon>Viridiplantae</taxon>
        <taxon>Streptophyta</taxon>
        <taxon>Embryophyta</taxon>
        <taxon>Tracheophyta</taxon>
        <taxon>Spermatophyta</taxon>
        <taxon>Magnoliopsida</taxon>
        <taxon>eudicotyledons</taxon>
        <taxon>Gunneridae</taxon>
        <taxon>Pentapetalae</taxon>
        <taxon>rosids</taxon>
        <taxon>fabids</taxon>
        <taxon>Fabales</taxon>
        <taxon>Fabaceae</taxon>
        <taxon>Papilionoideae</taxon>
        <taxon>50 kb inversion clade</taxon>
        <taxon>dalbergioids sensu lato</taxon>
        <taxon>Dalbergieae</taxon>
        <taxon>Pterocarpus clade</taxon>
        <taxon>Stylosanthes</taxon>
    </lineage>
</organism>
<comment type="caution">
    <text evidence="1">The sequence shown here is derived from an EMBL/GenBank/DDBJ whole genome shotgun (WGS) entry which is preliminary data.</text>
</comment>
<evidence type="ECO:0000313" key="1">
    <source>
        <dbReference type="EMBL" id="MED6108078.1"/>
    </source>
</evidence>
<gene>
    <name evidence="1" type="ORF">PIB30_020174</name>
</gene>
<evidence type="ECO:0000313" key="2">
    <source>
        <dbReference type="Proteomes" id="UP001341840"/>
    </source>
</evidence>
<proteinExistence type="predicted"/>
<accession>A0ABU6Q8E1</accession>
<protein>
    <submittedName>
        <fullName evidence="1">Uncharacterized protein</fullName>
    </submittedName>
</protein>
<name>A0ABU6Q8E1_9FABA</name>
<keyword evidence="2" id="KW-1185">Reference proteome</keyword>
<dbReference type="Proteomes" id="UP001341840">
    <property type="component" value="Unassembled WGS sequence"/>
</dbReference>
<sequence length="142" mass="16394">MANPSVGHTCDQRSQDKEEDEEVIKFHDDIWEGLEKCSKSLIGRLLVDCQFNAETLEAALYSIWRQLEGFKVMNHGSFRVSLFGFSYGRLWSIAKLKAWEGGVVLEEVLDIDIFIVQSKEERILKVQVQLDITKSLKRALRF</sequence>
<dbReference type="EMBL" id="JASCZI010000064">
    <property type="protein sequence ID" value="MED6108078.1"/>
    <property type="molecule type" value="Genomic_DNA"/>
</dbReference>